<proteinExistence type="predicted"/>
<evidence type="ECO:0000313" key="2">
    <source>
        <dbReference type="EMBL" id="MDT0490012.1"/>
    </source>
</evidence>
<sequence length="68" mass="7339">MNGPAAEPRRRARFVPHPLRYGLQPPYSAATSSAARALSSTLASSTNPPQQPVLAPRRGRARPRAGRH</sequence>
<feature type="compositionally biased region" description="Basic residues" evidence="1">
    <location>
        <begin position="57"/>
        <end position="68"/>
    </location>
</feature>
<protein>
    <submittedName>
        <fullName evidence="2">Uncharacterized protein</fullName>
    </submittedName>
</protein>
<evidence type="ECO:0000256" key="1">
    <source>
        <dbReference type="SAM" id="MobiDB-lite"/>
    </source>
</evidence>
<comment type="caution">
    <text evidence="2">The sequence shown here is derived from an EMBL/GenBank/DDBJ whole genome shotgun (WGS) entry which is preliminary data.</text>
</comment>
<gene>
    <name evidence="2" type="ORF">RM717_05800</name>
</gene>
<feature type="compositionally biased region" description="Low complexity" evidence="1">
    <location>
        <begin position="28"/>
        <end position="46"/>
    </location>
</feature>
<feature type="region of interest" description="Disordered" evidence="1">
    <location>
        <begin position="1"/>
        <end position="68"/>
    </location>
</feature>
<name>A0ABU2VWN0_9ACTN</name>
<reference evidence="3" key="1">
    <citation type="submission" date="2023-07" db="EMBL/GenBank/DDBJ databases">
        <title>30 novel species of actinomycetes from the DSMZ collection.</title>
        <authorList>
            <person name="Nouioui I."/>
        </authorList>
    </citation>
    <scope>NUCLEOTIDE SEQUENCE [LARGE SCALE GENOMIC DNA]</scope>
    <source>
        <strain evidence="3">DSM 40932</strain>
    </source>
</reference>
<dbReference type="EMBL" id="JAVRFG010000006">
    <property type="protein sequence ID" value="MDT0490012.1"/>
    <property type="molecule type" value="Genomic_DNA"/>
</dbReference>
<dbReference type="Proteomes" id="UP001180556">
    <property type="component" value="Unassembled WGS sequence"/>
</dbReference>
<keyword evidence="3" id="KW-1185">Reference proteome</keyword>
<accession>A0ABU2VWN0</accession>
<evidence type="ECO:0000313" key="3">
    <source>
        <dbReference type="Proteomes" id="UP001180556"/>
    </source>
</evidence>
<dbReference type="RefSeq" id="WP_311596745.1">
    <property type="nucleotide sequence ID" value="NZ_JAVRFG010000006.1"/>
</dbReference>
<organism evidence="2 3">
    <name type="scientific">Streptomyces stephensoniae</name>
    <dbReference type="NCBI Taxonomy" id="3375367"/>
    <lineage>
        <taxon>Bacteria</taxon>
        <taxon>Bacillati</taxon>
        <taxon>Actinomycetota</taxon>
        <taxon>Actinomycetes</taxon>
        <taxon>Kitasatosporales</taxon>
        <taxon>Streptomycetaceae</taxon>
        <taxon>Streptomyces</taxon>
    </lineage>
</organism>